<proteinExistence type="predicted"/>
<organism evidence="1 2">
    <name type="scientific">Desulfopila aestuarii DSM 18488</name>
    <dbReference type="NCBI Taxonomy" id="1121416"/>
    <lineage>
        <taxon>Bacteria</taxon>
        <taxon>Pseudomonadati</taxon>
        <taxon>Thermodesulfobacteriota</taxon>
        <taxon>Desulfobulbia</taxon>
        <taxon>Desulfobulbales</taxon>
        <taxon>Desulfocapsaceae</taxon>
        <taxon>Desulfopila</taxon>
    </lineage>
</organism>
<dbReference type="Proteomes" id="UP000184603">
    <property type="component" value="Unassembled WGS sequence"/>
</dbReference>
<reference evidence="1 2" key="1">
    <citation type="submission" date="2016-12" db="EMBL/GenBank/DDBJ databases">
        <authorList>
            <person name="Song W.-J."/>
            <person name="Kurnit D.M."/>
        </authorList>
    </citation>
    <scope>NUCLEOTIDE SEQUENCE [LARGE SCALE GENOMIC DNA]</scope>
    <source>
        <strain evidence="1 2">DSM 18488</strain>
    </source>
</reference>
<dbReference type="AlphaFoldDB" id="A0A1M7YLF5"/>
<sequence>MQLSQMAHHVADHAAIDPKELVRDQLLSQYRGEILLIRSDQTTICNRSAGNLRRRALSWLNMVAKAKSARYISGCVSDKGGRFRIATRNEALALIARWIYEELQQGLE</sequence>
<dbReference type="RefSeq" id="WP_073617022.1">
    <property type="nucleotide sequence ID" value="NZ_FRFE01000056.1"/>
</dbReference>
<evidence type="ECO:0000313" key="2">
    <source>
        <dbReference type="Proteomes" id="UP000184603"/>
    </source>
</evidence>
<dbReference type="EMBL" id="FRFE01000056">
    <property type="protein sequence ID" value="SHO53463.1"/>
    <property type="molecule type" value="Genomic_DNA"/>
</dbReference>
<accession>A0A1M7YLF5</accession>
<name>A0A1M7YLF5_9BACT</name>
<dbReference type="STRING" id="1121416.SAMN02745220_05130"/>
<evidence type="ECO:0000313" key="1">
    <source>
        <dbReference type="EMBL" id="SHO53463.1"/>
    </source>
</evidence>
<protein>
    <submittedName>
        <fullName evidence="1">Uncharacterized protein</fullName>
    </submittedName>
</protein>
<keyword evidence="2" id="KW-1185">Reference proteome</keyword>
<gene>
    <name evidence="1" type="ORF">SAMN02745220_05130</name>
</gene>